<evidence type="ECO:0000313" key="7">
    <source>
        <dbReference type="Proteomes" id="UP000034749"/>
    </source>
</evidence>
<dbReference type="Proteomes" id="UP000034749">
    <property type="component" value="Unassembled WGS sequence"/>
</dbReference>
<feature type="domain" description="Gfo/Idh/MocA-like oxidoreductase N-terminal" evidence="4">
    <location>
        <begin position="7"/>
        <end position="130"/>
    </location>
</feature>
<sequence length="710" mass="80240">MINSNRINIAVIGAGKMVQGVHLPLIKKLKDLGYYNLSLICDINCSLAKQSAYHYKFNNFTANAENVFSDDKINAVYIFGTTEMHYEYSLKALSAGKHVFIEKPPAPTWKRCLEIEKLAQKNNLTCVVGFNRRFQSNIQLAKNTLSKISKIQSMEAVYHQAVLDIDIPYHATSWLQAAGIHALDSLCYFMDDLPSEIFSICDPINYQKSQNFSTVLKWPSGAHATLTMNNTSGTRQERYFIHGLAASFLCDGISLSRYINNSVQLKKFPYTYLNRGYEGEHLEFISAIRNKYKPIHDIHHGVTALHLVELIETGFTGKISWNSIFQNHNIDSPKEIQSNHPQLIHSKKDGILILNSNMIKNQLLKIEKKYDLFFYERYNFLSQDEKNRIIALITGYGGQPMETHLLNELVSLKVVGIVGASVKAYHPELLLKKNIPIINVPEAIAEAVAEFALMMAILGITGALTAHENMRKGRWNHSGIYSDIIQWIKKIIKTTPLADIIKPWYIRLNERKYSSRNLSITSGPRNLQGASIGLIGYGACSRKFIDLLKVFNCKIRIFSDHLSSDEASQLGLEKTELAKVLSSQIVSIHRGFTDKTERSIGEIELNILKPGTVLINTARGGIIDTKALIKRLKKGDIFACLDVFELEPLDRKNILRKLPNVFLTPHLAGASPWSQENAVQTLVKKVLSFLEEEKLDYPPIQSEERLKTMT</sequence>
<dbReference type="GO" id="GO:0016618">
    <property type="term" value="F:hydroxypyruvate reductase [NAD(P)H] activity"/>
    <property type="evidence" value="ECO:0007669"/>
    <property type="project" value="TreeGrafter"/>
</dbReference>
<dbReference type="InterPro" id="IPR000683">
    <property type="entry name" value="Gfo/Idh/MocA-like_OxRdtase_N"/>
</dbReference>
<dbReference type="GO" id="GO:0005829">
    <property type="term" value="C:cytosol"/>
    <property type="evidence" value="ECO:0007669"/>
    <property type="project" value="TreeGrafter"/>
</dbReference>
<dbReference type="PANTHER" id="PTHR10996:SF178">
    <property type="entry name" value="2-HYDROXYACID DEHYDROGENASE YGL185C-RELATED"/>
    <property type="match status" value="1"/>
</dbReference>
<evidence type="ECO:0000256" key="1">
    <source>
        <dbReference type="ARBA" id="ARBA00023002"/>
    </source>
</evidence>
<reference evidence="6 7" key="1">
    <citation type="journal article" date="2015" name="Nature">
        <title>rRNA introns, odd ribosomes, and small enigmatic genomes across a large radiation of phyla.</title>
        <authorList>
            <person name="Brown C.T."/>
            <person name="Hug L.A."/>
            <person name="Thomas B.C."/>
            <person name="Sharon I."/>
            <person name="Castelle C.J."/>
            <person name="Singh A."/>
            <person name="Wilkins M.J."/>
            <person name="Williams K.H."/>
            <person name="Banfield J.F."/>
        </authorList>
    </citation>
    <scope>NUCLEOTIDE SEQUENCE [LARGE SCALE GENOMIC DNA]</scope>
</reference>
<accession>A0A0G0TR97</accession>
<feature type="domain" description="D-isomer specific 2-hydroxyacid dehydrogenase NAD-binding" evidence="5">
    <location>
        <begin position="524"/>
        <end position="668"/>
    </location>
</feature>
<comment type="caution">
    <text evidence="6">The sequence shown here is derived from an EMBL/GenBank/DDBJ whole genome shotgun (WGS) entry which is preliminary data.</text>
</comment>
<dbReference type="InterPro" id="IPR006139">
    <property type="entry name" value="D-isomer_2_OHA_DH_cat_dom"/>
</dbReference>
<dbReference type="InterPro" id="IPR006140">
    <property type="entry name" value="D-isomer_DH_NAD-bd"/>
</dbReference>
<evidence type="ECO:0000259" key="3">
    <source>
        <dbReference type="Pfam" id="PF00389"/>
    </source>
</evidence>
<dbReference type="Pfam" id="PF00389">
    <property type="entry name" value="2-Hacid_dh"/>
    <property type="match status" value="1"/>
</dbReference>
<dbReference type="SUPFAM" id="SSF52283">
    <property type="entry name" value="Formate/glycerate dehydrogenase catalytic domain-like"/>
    <property type="match status" value="1"/>
</dbReference>
<dbReference type="SUPFAM" id="SSF51735">
    <property type="entry name" value="NAD(P)-binding Rossmann-fold domains"/>
    <property type="match status" value="2"/>
</dbReference>
<dbReference type="GO" id="GO:0051287">
    <property type="term" value="F:NAD binding"/>
    <property type="evidence" value="ECO:0007669"/>
    <property type="project" value="InterPro"/>
</dbReference>
<dbReference type="InterPro" id="IPR029753">
    <property type="entry name" value="D-isomer_DH_CS"/>
</dbReference>
<dbReference type="InterPro" id="IPR050223">
    <property type="entry name" value="D-isomer_2-hydroxyacid_DH"/>
</dbReference>
<keyword evidence="1" id="KW-0560">Oxidoreductase</keyword>
<proteinExistence type="predicted"/>
<evidence type="ECO:0000259" key="4">
    <source>
        <dbReference type="Pfam" id="PF01408"/>
    </source>
</evidence>
<dbReference type="SUPFAM" id="SSF55347">
    <property type="entry name" value="Glyceraldehyde-3-phosphate dehydrogenase-like, C-terminal domain"/>
    <property type="match status" value="1"/>
</dbReference>
<dbReference type="PANTHER" id="PTHR10996">
    <property type="entry name" value="2-HYDROXYACID DEHYDROGENASE-RELATED"/>
    <property type="match status" value="1"/>
</dbReference>
<name>A0A0G0TR97_9BACT</name>
<dbReference type="PROSITE" id="PS00671">
    <property type="entry name" value="D_2_HYDROXYACID_DH_3"/>
    <property type="match status" value="1"/>
</dbReference>
<protein>
    <recommendedName>
        <fullName evidence="8">Oxidoreductase domain protein</fullName>
    </recommendedName>
</protein>
<feature type="domain" description="D-isomer specific 2-hydroxyacid dehydrogenase catalytic" evidence="3">
    <location>
        <begin position="393"/>
        <end position="695"/>
    </location>
</feature>
<evidence type="ECO:0008006" key="8">
    <source>
        <dbReference type="Google" id="ProtNLM"/>
    </source>
</evidence>
<dbReference type="Gene3D" id="3.40.50.720">
    <property type="entry name" value="NAD(P)-binding Rossmann-like Domain"/>
    <property type="match status" value="5"/>
</dbReference>
<dbReference type="Pfam" id="PF01408">
    <property type="entry name" value="GFO_IDH_MocA"/>
    <property type="match status" value="1"/>
</dbReference>
<dbReference type="Pfam" id="PF02826">
    <property type="entry name" value="2-Hacid_dh_C"/>
    <property type="match status" value="1"/>
</dbReference>
<dbReference type="EMBL" id="LBZW01000006">
    <property type="protein sequence ID" value="KKR79508.1"/>
    <property type="molecule type" value="Genomic_DNA"/>
</dbReference>
<dbReference type="AlphaFoldDB" id="A0A0G0TR97"/>
<evidence type="ECO:0000256" key="2">
    <source>
        <dbReference type="ARBA" id="ARBA00023027"/>
    </source>
</evidence>
<dbReference type="PATRIC" id="fig|1618734.3.peg.212"/>
<evidence type="ECO:0000313" key="6">
    <source>
        <dbReference type="EMBL" id="KKR79508.1"/>
    </source>
</evidence>
<keyword evidence="2" id="KW-0520">NAD</keyword>
<evidence type="ECO:0000259" key="5">
    <source>
        <dbReference type="Pfam" id="PF02826"/>
    </source>
</evidence>
<dbReference type="Gene3D" id="3.30.360.10">
    <property type="entry name" value="Dihydrodipicolinate Reductase, domain 2"/>
    <property type="match status" value="1"/>
</dbReference>
<dbReference type="GO" id="GO:0030267">
    <property type="term" value="F:glyoxylate reductase (NADPH) activity"/>
    <property type="evidence" value="ECO:0007669"/>
    <property type="project" value="TreeGrafter"/>
</dbReference>
<gene>
    <name evidence="6" type="ORF">UU24_C0006G0002</name>
</gene>
<dbReference type="InterPro" id="IPR036291">
    <property type="entry name" value="NAD(P)-bd_dom_sf"/>
</dbReference>
<organism evidence="6 7">
    <name type="scientific">Candidatus Nomurabacteria bacterium GW2011_GWA2_40_9</name>
    <dbReference type="NCBI Taxonomy" id="1618734"/>
    <lineage>
        <taxon>Bacteria</taxon>
        <taxon>Candidatus Nomuraibacteriota</taxon>
    </lineage>
</organism>